<dbReference type="PANTHER" id="PTHR28589:SF1">
    <property type="entry name" value="SMALL RIBOSOMAL SUBUNIT PROTEIN MS34"/>
    <property type="match status" value="1"/>
</dbReference>
<gene>
    <name evidence="1" type="ORF">SACU0126_LOCUS35548</name>
</gene>
<proteinExistence type="predicted"/>
<dbReference type="InterPro" id="IPR032053">
    <property type="entry name" value="Ribosomal_mS34"/>
</dbReference>
<sequence>MFRSTLASHALRVHSACALRNNLFSLSAARRVPPMPLITCQVRGCTDAVHPPSSAEPRRNLYELASGLPNYGLGAKVYRSSWASKGYAPSDYHWIVTKIMLKDKGLEKQLKRGAAWGILRWKGILEEKPRRIPTGLKKEWCHLFEPYADLLRRRDPMKHLQEERST</sequence>
<name>A0A7S3U6D8_9SPIT</name>
<dbReference type="Pfam" id="PF16053">
    <property type="entry name" value="MRP-S34"/>
    <property type="match status" value="1"/>
</dbReference>
<evidence type="ECO:0000313" key="1">
    <source>
        <dbReference type="EMBL" id="CAE0603781.1"/>
    </source>
</evidence>
<dbReference type="AlphaFoldDB" id="A0A7S3U6D8"/>
<dbReference type="EMBL" id="HBIQ01112067">
    <property type="protein sequence ID" value="CAE0603781.1"/>
    <property type="molecule type" value="Transcribed_RNA"/>
</dbReference>
<accession>A0A7S3U6D8</accession>
<reference evidence="1" key="1">
    <citation type="submission" date="2021-01" db="EMBL/GenBank/DDBJ databases">
        <authorList>
            <person name="Corre E."/>
            <person name="Pelletier E."/>
            <person name="Niang G."/>
            <person name="Scheremetjew M."/>
            <person name="Finn R."/>
            <person name="Kale V."/>
            <person name="Holt S."/>
            <person name="Cochrane G."/>
            <person name="Meng A."/>
            <person name="Brown T."/>
            <person name="Cohen L."/>
        </authorList>
    </citation>
    <scope>NUCLEOTIDE SEQUENCE</scope>
    <source>
        <strain evidence="1">SPMC142</strain>
    </source>
</reference>
<protein>
    <submittedName>
        <fullName evidence="1">Uncharacterized protein</fullName>
    </submittedName>
</protein>
<dbReference type="GO" id="GO:0005739">
    <property type="term" value="C:mitochondrion"/>
    <property type="evidence" value="ECO:0007669"/>
    <property type="project" value="InterPro"/>
</dbReference>
<dbReference type="PANTHER" id="PTHR28589">
    <property type="entry name" value="28S RIBOSOMAL PROTEIN S34, MITOCHONDRIAL"/>
    <property type="match status" value="1"/>
</dbReference>
<organism evidence="1">
    <name type="scientific">Strombidinopsis acuminata</name>
    <dbReference type="NCBI Taxonomy" id="141414"/>
    <lineage>
        <taxon>Eukaryota</taxon>
        <taxon>Sar</taxon>
        <taxon>Alveolata</taxon>
        <taxon>Ciliophora</taxon>
        <taxon>Intramacronucleata</taxon>
        <taxon>Spirotrichea</taxon>
        <taxon>Choreotrichia</taxon>
        <taxon>Choreotrichida</taxon>
        <taxon>Strombidinopsidae</taxon>
        <taxon>Strombidinopsis</taxon>
    </lineage>
</organism>
<dbReference type="GO" id="GO:0003735">
    <property type="term" value="F:structural constituent of ribosome"/>
    <property type="evidence" value="ECO:0007669"/>
    <property type="project" value="InterPro"/>
</dbReference>